<accession>A0A1H2QAA4</accession>
<keyword evidence="2" id="KW-0238">DNA-binding</keyword>
<feature type="domain" description="Cyclic nucleotide-binding" evidence="4">
    <location>
        <begin position="19"/>
        <end position="122"/>
    </location>
</feature>
<proteinExistence type="predicted"/>
<dbReference type="InterPro" id="IPR000595">
    <property type="entry name" value="cNMP-bd_dom"/>
</dbReference>
<dbReference type="OrthoDB" id="9777588at2"/>
<dbReference type="AlphaFoldDB" id="A0A1H2QAA4"/>
<dbReference type="Pfam" id="PF00027">
    <property type="entry name" value="cNMP_binding"/>
    <property type="match status" value="1"/>
</dbReference>
<protein>
    <submittedName>
        <fullName evidence="6">cAMP-binding domain of CRP or a regulatory subunit of cAMP-dependent protein kinases</fullName>
    </submittedName>
</protein>
<evidence type="ECO:0000256" key="2">
    <source>
        <dbReference type="ARBA" id="ARBA00023125"/>
    </source>
</evidence>
<evidence type="ECO:0000313" key="7">
    <source>
        <dbReference type="Proteomes" id="UP000198816"/>
    </source>
</evidence>
<dbReference type="Gene3D" id="2.60.120.10">
    <property type="entry name" value="Jelly Rolls"/>
    <property type="match status" value="1"/>
</dbReference>
<dbReference type="CDD" id="cd00038">
    <property type="entry name" value="CAP_ED"/>
    <property type="match status" value="1"/>
</dbReference>
<dbReference type="GO" id="GO:0003677">
    <property type="term" value="F:DNA binding"/>
    <property type="evidence" value="ECO:0007669"/>
    <property type="project" value="UniProtKB-KW"/>
</dbReference>
<keyword evidence="6" id="KW-0418">Kinase</keyword>
<keyword evidence="1" id="KW-0805">Transcription regulation</keyword>
<dbReference type="EMBL" id="FNNZ01000001">
    <property type="protein sequence ID" value="SDW03339.1"/>
    <property type="molecule type" value="Genomic_DNA"/>
</dbReference>
<dbReference type="Proteomes" id="UP000198816">
    <property type="component" value="Unassembled WGS sequence"/>
</dbReference>
<dbReference type="InterPro" id="IPR012318">
    <property type="entry name" value="HTH_CRP"/>
</dbReference>
<dbReference type="InterPro" id="IPR018490">
    <property type="entry name" value="cNMP-bd_dom_sf"/>
</dbReference>
<dbReference type="SMART" id="SM00100">
    <property type="entry name" value="cNMP"/>
    <property type="match status" value="1"/>
</dbReference>
<dbReference type="SUPFAM" id="SSF51206">
    <property type="entry name" value="cAMP-binding domain-like"/>
    <property type="match status" value="1"/>
</dbReference>
<dbReference type="SUPFAM" id="SSF46785">
    <property type="entry name" value="Winged helix' DNA-binding domain"/>
    <property type="match status" value="1"/>
</dbReference>
<dbReference type="GO" id="GO:0016301">
    <property type="term" value="F:kinase activity"/>
    <property type="evidence" value="ECO:0007669"/>
    <property type="project" value="UniProtKB-KW"/>
</dbReference>
<dbReference type="STRING" id="1058.SAMN05421783_101161"/>
<keyword evidence="7" id="KW-1185">Reference proteome</keyword>
<dbReference type="RefSeq" id="WP_093027167.1">
    <property type="nucleotide sequence ID" value="NZ_FNNZ01000001.1"/>
</dbReference>
<dbReference type="PANTHER" id="PTHR24567:SF26">
    <property type="entry name" value="REGULATORY PROTEIN YEIL"/>
    <property type="match status" value="1"/>
</dbReference>
<dbReference type="InterPro" id="IPR050397">
    <property type="entry name" value="Env_Response_Regulators"/>
</dbReference>
<organism evidence="6 7">
    <name type="scientific">Thiocapsa roseopersicina</name>
    <dbReference type="NCBI Taxonomy" id="1058"/>
    <lineage>
        <taxon>Bacteria</taxon>
        <taxon>Pseudomonadati</taxon>
        <taxon>Pseudomonadota</taxon>
        <taxon>Gammaproteobacteria</taxon>
        <taxon>Chromatiales</taxon>
        <taxon>Chromatiaceae</taxon>
        <taxon>Thiocapsa</taxon>
    </lineage>
</organism>
<dbReference type="SMART" id="SM00419">
    <property type="entry name" value="HTH_CRP"/>
    <property type="match status" value="1"/>
</dbReference>
<evidence type="ECO:0000259" key="4">
    <source>
        <dbReference type="PROSITE" id="PS50042"/>
    </source>
</evidence>
<dbReference type="Gene3D" id="1.10.10.10">
    <property type="entry name" value="Winged helix-like DNA-binding domain superfamily/Winged helix DNA-binding domain"/>
    <property type="match status" value="1"/>
</dbReference>
<dbReference type="PROSITE" id="PS50042">
    <property type="entry name" value="CNMP_BINDING_3"/>
    <property type="match status" value="1"/>
</dbReference>
<dbReference type="GO" id="GO:0005829">
    <property type="term" value="C:cytosol"/>
    <property type="evidence" value="ECO:0007669"/>
    <property type="project" value="TreeGrafter"/>
</dbReference>
<dbReference type="InterPro" id="IPR036388">
    <property type="entry name" value="WH-like_DNA-bd_sf"/>
</dbReference>
<keyword evidence="6" id="KW-0808">Transferase</keyword>
<evidence type="ECO:0000256" key="1">
    <source>
        <dbReference type="ARBA" id="ARBA00023015"/>
    </source>
</evidence>
<dbReference type="Pfam" id="PF13545">
    <property type="entry name" value="HTH_Crp_2"/>
    <property type="match status" value="1"/>
</dbReference>
<evidence type="ECO:0000256" key="3">
    <source>
        <dbReference type="ARBA" id="ARBA00023163"/>
    </source>
</evidence>
<dbReference type="PANTHER" id="PTHR24567">
    <property type="entry name" value="CRP FAMILY TRANSCRIPTIONAL REGULATORY PROTEIN"/>
    <property type="match status" value="1"/>
</dbReference>
<evidence type="ECO:0000313" key="6">
    <source>
        <dbReference type="EMBL" id="SDW03339.1"/>
    </source>
</evidence>
<dbReference type="InterPro" id="IPR014710">
    <property type="entry name" value="RmlC-like_jellyroll"/>
</dbReference>
<dbReference type="PROSITE" id="PS51063">
    <property type="entry name" value="HTH_CRP_2"/>
    <property type="match status" value="1"/>
</dbReference>
<feature type="domain" description="HTH crp-type" evidence="5">
    <location>
        <begin position="153"/>
        <end position="225"/>
    </location>
</feature>
<reference evidence="7" key="1">
    <citation type="submission" date="2016-10" db="EMBL/GenBank/DDBJ databases">
        <authorList>
            <person name="Varghese N."/>
            <person name="Submissions S."/>
        </authorList>
    </citation>
    <scope>NUCLEOTIDE SEQUENCE [LARGE SCALE GENOMIC DNA]</scope>
    <source>
        <strain evidence="7">DSM 217</strain>
    </source>
</reference>
<dbReference type="InterPro" id="IPR036390">
    <property type="entry name" value="WH_DNA-bd_sf"/>
</dbReference>
<sequence>MNDIDRAFNFLPYLRDVPAFAALGDEPARFIAGGSQLRTATRGQIICEKGSRPSGFQCLLKGGIKLAALSPLGAERVLDILQPGRVFGVAAILLDEPCPVFAESICDSRILVVGRERIHTAIAEWPEVAAVMLKLVAGDVHRLVHDLEACCLMTARQRLADFLIKQGRCSSDASDRAVVVLPAAKALIASNLNISAETFSRELHELAHRGLVEIERRTILIPSLDRLAAFVFDDPIAERSPAQAGAAAVAG</sequence>
<gene>
    <name evidence="6" type="ORF">SAMN05421783_101161</name>
</gene>
<name>A0A1H2QAA4_THIRO</name>
<evidence type="ECO:0000259" key="5">
    <source>
        <dbReference type="PROSITE" id="PS51063"/>
    </source>
</evidence>
<dbReference type="GO" id="GO:0003700">
    <property type="term" value="F:DNA-binding transcription factor activity"/>
    <property type="evidence" value="ECO:0007669"/>
    <property type="project" value="TreeGrafter"/>
</dbReference>
<keyword evidence="3" id="KW-0804">Transcription</keyword>